<sequence length="127" mass="14015">MPSVLTRLVADLTIFHQGSNLNLGGEPIWGPGELSSTRRWDSASKRANSVSILLELYLQARFGRDASEVRIHKGSPTEWSIDGLCRNCCWLGQTDPREASITDLQHLTNREGLMLGARPPALYLLAA</sequence>
<reference evidence="1 2" key="1">
    <citation type="submission" date="2024-09" db="EMBL/GenBank/DDBJ databases">
        <title>Chromosome-scale assembly of Riccia fluitans.</title>
        <authorList>
            <person name="Paukszto L."/>
            <person name="Sawicki J."/>
            <person name="Karawczyk K."/>
            <person name="Piernik-Szablinska J."/>
            <person name="Szczecinska M."/>
            <person name="Mazdziarz M."/>
        </authorList>
    </citation>
    <scope>NUCLEOTIDE SEQUENCE [LARGE SCALE GENOMIC DNA]</scope>
    <source>
        <strain evidence="1">Rf_01</strain>
        <tissue evidence="1">Aerial parts of the thallus</tissue>
    </source>
</reference>
<dbReference type="Proteomes" id="UP001605036">
    <property type="component" value="Unassembled WGS sequence"/>
</dbReference>
<dbReference type="AlphaFoldDB" id="A0ABD1YNK7"/>
<organism evidence="1 2">
    <name type="scientific">Riccia fluitans</name>
    <dbReference type="NCBI Taxonomy" id="41844"/>
    <lineage>
        <taxon>Eukaryota</taxon>
        <taxon>Viridiplantae</taxon>
        <taxon>Streptophyta</taxon>
        <taxon>Embryophyta</taxon>
        <taxon>Marchantiophyta</taxon>
        <taxon>Marchantiopsida</taxon>
        <taxon>Marchantiidae</taxon>
        <taxon>Marchantiales</taxon>
        <taxon>Ricciaceae</taxon>
        <taxon>Riccia</taxon>
    </lineage>
</organism>
<accession>A0ABD1YNK7</accession>
<keyword evidence="2" id="KW-1185">Reference proteome</keyword>
<gene>
    <name evidence="1" type="ORF">R1flu_015973</name>
</gene>
<protein>
    <submittedName>
        <fullName evidence="1">Uncharacterized protein</fullName>
    </submittedName>
</protein>
<name>A0ABD1YNK7_9MARC</name>
<proteinExistence type="predicted"/>
<evidence type="ECO:0000313" key="2">
    <source>
        <dbReference type="Proteomes" id="UP001605036"/>
    </source>
</evidence>
<comment type="caution">
    <text evidence="1">The sequence shown here is derived from an EMBL/GenBank/DDBJ whole genome shotgun (WGS) entry which is preliminary data.</text>
</comment>
<evidence type="ECO:0000313" key="1">
    <source>
        <dbReference type="EMBL" id="KAL2631287.1"/>
    </source>
</evidence>
<dbReference type="EMBL" id="JBHFFA010000004">
    <property type="protein sequence ID" value="KAL2631287.1"/>
    <property type="molecule type" value="Genomic_DNA"/>
</dbReference>